<dbReference type="InterPro" id="IPR027417">
    <property type="entry name" value="P-loop_NTPase"/>
</dbReference>
<dbReference type="AlphaFoldDB" id="D8LIU7"/>
<keyword evidence="2" id="KW-0067">ATP-binding</keyword>
<dbReference type="EMBL" id="FN649733">
    <property type="protein sequence ID" value="CBN76831.1"/>
    <property type="molecule type" value="Genomic_DNA"/>
</dbReference>
<dbReference type="eggNOG" id="KOG2355">
    <property type="taxonomic scope" value="Eukaryota"/>
</dbReference>
<dbReference type="OrthoDB" id="6512918at2759"/>
<evidence type="ECO:0000313" key="4">
    <source>
        <dbReference type="EMBL" id="CBN76831.1"/>
    </source>
</evidence>
<feature type="domain" description="ATPase AAA-type core" evidence="3">
    <location>
        <begin position="37"/>
        <end position="109"/>
    </location>
</feature>
<protein>
    <submittedName>
        <fullName evidence="4">ABC transporter family protein</fullName>
    </submittedName>
</protein>
<evidence type="ECO:0000256" key="1">
    <source>
        <dbReference type="ARBA" id="ARBA00022741"/>
    </source>
</evidence>
<dbReference type="PANTHER" id="PTHR43158:SF2">
    <property type="entry name" value="SKFA PEPTIDE EXPORT ATP-BINDING PROTEIN SKFE"/>
    <property type="match status" value="1"/>
</dbReference>
<dbReference type="InterPro" id="IPR003959">
    <property type="entry name" value="ATPase_AAA_core"/>
</dbReference>
<dbReference type="Pfam" id="PF13304">
    <property type="entry name" value="AAA_21"/>
    <property type="match status" value="1"/>
</dbReference>
<keyword evidence="5" id="KW-1185">Reference proteome</keyword>
<keyword evidence="1" id="KW-0547">Nucleotide-binding</keyword>
<name>D8LIU7_ECTSI</name>
<evidence type="ECO:0000259" key="3">
    <source>
        <dbReference type="Pfam" id="PF13304"/>
    </source>
</evidence>
<organism evidence="4 5">
    <name type="scientific">Ectocarpus siliculosus</name>
    <name type="common">Brown alga</name>
    <name type="synonym">Conferva siliculosa</name>
    <dbReference type="NCBI Taxonomy" id="2880"/>
    <lineage>
        <taxon>Eukaryota</taxon>
        <taxon>Sar</taxon>
        <taxon>Stramenopiles</taxon>
        <taxon>Ochrophyta</taxon>
        <taxon>PX clade</taxon>
        <taxon>Phaeophyceae</taxon>
        <taxon>Ectocarpales</taxon>
        <taxon>Ectocarpaceae</taxon>
        <taxon>Ectocarpus</taxon>
    </lineage>
</organism>
<proteinExistence type="predicted"/>
<dbReference type="Gene3D" id="3.40.50.300">
    <property type="entry name" value="P-loop containing nucleotide triphosphate hydrolases"/>
    <property type="match status" value="1"/>
</dbReference>
<dbReference type="STRING" id="2880.D8LIU7"/>
<dbReference type="GO" id="GO:0005524">
    <property type="term" value="F:ATP binding"/>
    <property type="evidence" value="ECO:0007669"/>
    <property type="project" value="UniProtKB-KW"/>
</dbReference>
<dbReference type="OMA" id="CFFFAGH"/>
<dbReference type="Proteomes" id="UP000002630">
    <property type="component" value="Linkage Group LG08"/>
</dbReference>
<accession>D8LIU7</accession>
<dbReference type="EMBL" id="FN648409">
    <property type="protein sequence ID" value="CBN76831.1"/>
    <property type="molecule type" value="Genomic_DNA"/>
</dbReference>
<evidence type="ECO:0000256" key="2">
    <source>
        <dbReference type="ARBA" id="ARBA00022840"/>
    </source>
</evidence>
<reference evidence="4 5" key="1">
    <citation type="journal article" date="2010" name="Nature">
        <title>The Ectocarpus genome and the independent evolution of multicellularity in brown algae.</title>
        <authorList>
            <person name="Cock J.M."/>
            <person name="Sterck L."/>
            <person name="Rouze P."/>
            <person name="Scornet D."/>
            <person name="Allen A.E."/>
            <person name="Amoutzias G."/>
            <person name="Anthouard V."/>
            <person name="Artiguenave F."/>
            <person name="Aury J.M."/>
            <person name="Badger J.H."/>
            <person name="Beszteri B."/>
            <person name="Billiau K."/>
            <person name="Bonnet E."/>
            <person name="Bothwell J.H."/>
            <person name="Bowler C."/>
            <person name="Boyen C."/>
            <person name="Brownlee C."/>
            <person name="Carrano C.J."/>
            <person name="Charrier B."/>
            <person name="Cho G.Y."/>
            <person name="Coelho S.M."/>
            <person name="Collen J."/>
            <person name="Corre E."/>
            <person name="Da Silva C."/>
            <person name="Delage L."/>
            <person name="Delaroque N."/>
            <person name="Dittami S.M."/>
            <person name="Doulbeau S."/>
            <person name="Elias M."/>
            <person name="Farnham G."/>
            <person name="Gachon C.M."/>
            <person name="Gschloessl B."/>
            <person name="Heesch S."/>
            <person name="Jabbari K."/>
            <person name="Jubin C."/>
            <person name="Kawai H."/>
            <person name="Kimura K."/>
            <person name="Kloareg B."/>
            <person name="Kupper F.C."/>
            <person name="Lang D."/>
            <person name="Le Bail A."/>
            <person name="Leblanc C."/>
            <person name="Lerouge P."/>
            <person name="Lohr M."/>
            <person name="Lopez P.J."/>
            <person name="Martens C."/>
            <person name="Maumus F."/>
            <person name="Michel G."/>
            <person name="Miranda-Saavedra D."/>
            <person name="Morales J."/>
            <person name="Moreau H."/>
            <person name="Motomura T."/>
            <person name="Nagasato C."/>
            <person name="Napoli C.A."/>
            <person name="Nelson D.R."/>
            <person name="Nyvall-Collen P."/>
            <person name="Peters A.F."/>
            <person name="Pommier C."/>
            <person name="Potin P."/>
            <person name="Poulain J."/>
            <person name="Quesneville H."/>
            <person name="Read B."/>
            <person name="Rensing S.A."/>
            <person name="Ritter A."/>
            <person name="Rousvoal S."/>
            <person name="Samanta M."/>
            <person name="Samson G."/>
            <person name="Schroeder D.C."/>
            <person name="Segurens B."/>
            <person name="Strittmatter M."/>
            <person name="Tonon T."/>
            <person name="Tregear J.W."/>
            <person name="Valentin K."/>
            <person name="von Dassow P."/>
            <person name="Yamagishi T."/>
            <person name="Van de Peer Y."/>
            <person name="Wincker P."/>
        </authorList>
    </citation>
    <scope>NUCLEOTIDE SEQUENCE [LARGE SCALE GENOMIC DNA]</scope>
    <source>
        <strain evidence="5">Ec32 / CCAP1310/4</strain>
    </source>
</reference>
<dbReference type="PANTHER" id="PTHR43158">
    <property type="entry name" value="SKFA PEPTIDE EXPORT ATP-BINDING PROTEIN SKFE"/>
    <property type="match status" value="1"/>
</dbReference>
<dbReference type="InParanoid" id="D8LIU7"/>
<evidence type="ECO:0000313" key="5">
    <source>
        <dbReference type="Proteomes" id="UP000002630"/>
    </source>
</evidence>
<sequence>MCFFFAGHGVPLQADIAVGDMMKKDQERYPERREELLNMLGVDPNWRMHQVSDGQRRRVQLLLGLVKPFKLLLLDEVTTSLDVVVRQDLLHWLHKESVERGATIIYATHIFDGLDEWPTHLTYLTRDGSTGWQGRLEDLELNRQMKERGETCTLLKVAVHWLRGEQEEYRKETLERRRQVEESGGSDAIRNRNPNLKAYVAGGGFAPGRMAHQGI</sequence>
<dbReference type="GO" id="GO:0016887">
    <property type="term" value="F:ATP hydrolysis activity"/>
    <property type="evidence" value="ECO:0007669"/>
    <property type="project" value="InterPro"/>
</dbReference>
<gene>
    <name evidence="4" type="ORF">Esi_0023_0039</name>
</gene>
<dbReference type="SUPFAM" id="SSF52540">
    <property type="entry name" value="P-loop containing nucleoside triphosphate hydrolases"/>
    <property type="match status" value="1"/>
</dbReference>